<keyword evidence="1" id="KW-0472">Membrane</keyword>
<proteinExistence type="predicted"/>
<organism evidence="2 3">
    <name type="scientific">Teladorsagia circumcincta</name>
    <name type="common">Brown stomach worm</name>
    <name type="synonym">Ostertagia circumcincta</name>
    <dbReference type="NCBI Taxonomy" id="45464"/>
    <lineage>
        <taxon>Eukaryota</taxon>
        <taxon>Metazoa</taxon>
        <taxon>Ecdysozoa</taxon>
        <taxon>Nematoda</taxon>
        <taxon>Chromadorea</taxon>
        <taxon>Rhabditida</taxon>
        <taxon>Rhabditina</taxon>
        <taxon>Rhabditomorpha</taxon>
        <taxon>Strongyloidea</taxon>
        <taxon>Trichostrongylidae</taxon>
        <taxon>Teladorsagia</taxon>
    </lineage>
</organism>
<dbReference type="Proteomes" id="UP000230423">
    <property type="component" value="Unassembled WGS sequence"/>
</dbReference>
<accession>A0A2G9UXB3</accession>
<feature type="transmembrane region" description="Helical" evidence="1">
    <location>
        <begin position="160"/>
        <end position="180"/>
    </location>
</feature>
<gene>
    <name evidence="2" type="ORF">TELCIR_03073</name>
</gene>
<keyword evidence="1" id="KW-1133">Transmembrane helix</keyword>
<evidence type="ECO:0000313" key="2">
    <source>
        <dbReference type="EMBL" id="PIO74909.1"/>
    </source>
</evidence>
<feature type="transmembrane region" description="Helical" evidence="1">
    <location>
        <begin position="110"/>
        <end position="129"/>
    </location>
</feature>
<dbReference type="EMBL" id="KZ345204">
    <property type="protein sequence ID" value="PIO74909.1"/>
    <property type="molecule type" value="Genomic_DNA"/>
</dbReference>
<dbReference type="AlphaFoldDB" id="A0A2G9UXB3"/>
<dbReference type="OrthoDB" id="409725at2759"/>
<reference evidence="2 3" key="1">
    <citation type="submission" date="2015-09" db="EMBL/GenBank/DDBJ databases">
        <title>Draft genome of the parasitic nematode Teladorsagia circumcincta isolate WARC Sus (inbred).</title>
        <authorList>
            <person name="Mitreva M."/>
        </authorList>
    </citation>
    <scope>NUCLEOTIDE SEQUENCE [LARGE SCALE GENOMIC DNA]</scope>
    <source>
        <strain evidence="2 3">S</strain>
    </source>
</reference>
<name>A0A2G9UXB3_TELCI</name>
<evidence type="ECO:0000313" key="3">
    <source>
        <dbReference type="Proteomes" id="UP000230423"/>
    </source>
</evidence>
<protein>
    <submittedName>
        <fullName evidence="2">Uncharacterized protein</fullName>
    </submittedName>
</protein>
<keyword evidence="3" id="KW-1185">Reference proteome</keyword>
<keyword evidence="1" id="KW-0812">Transmembrane</keyword>
<evidence type="ECO:0000256" key="1">
    <source>
        <dbReference type="SAM" id="Phobius"/>
    </source>
</evidence>
<sequence>MVRIVEIMAVRAALPYQTMVISSLIIQNDAEGLGNASYVVSSNNIHCDFYPAFAQNDHGTLSNGYIHRMARNIFDLVHAHAIHDGTRLASTWNSRWILIRELCAAHADKYLYGQLLACAAIIKMVFMYVDTQRSDVAPDVMGSIAAATQIASLAGGVYEIIANVAALIVNIATISLYFIYPPLTWRVPIIGTGPQLEKKKEL</sequence>